<keyword evidence="5" id="KW-1185">Reference proteome</keyword>
<dbReference type="PANTHER" id="PTHR35339:SF3">
    <property type="entry name" value="DUF2264 DOMAIN-CONTAINING PROTEIN"/>
    <property type="match status" value="1"/>
</dbReference>
<dbReference type="InterPro" id="IPR016624">
    <property type="entry name" value="UCP014753"/>
</dbReference>
<evidence type="ECO:0000313" key="2">
    <source>
        <dbReference type="EMBL" id="GEM03076.1"/>
    </source>
</evidence>
<protein>
    <recommendedName>
        <fullName evidence="1">DUF2264 domain-containing protein</fullName>
    </recommendedName>
</protein>
<dbReference type="Pfam" id="PF10022">
    <property type="entry name" value="DUF2264"/>
    <property type="match status" value="1"/>
</dbReference>
<dbReference type="STRING" id="306541.SAMN05421668_101245"/>
<dbReference type="PIRSF" id="PIRSF014753">
    <property type="entry name" value="UCP014753"/>
    <property type="match status" value="1"/>
</dbReference>
<dbReference type="InterPro" id="IPR049349">
    <property type="entry name" value="DUF2264_N"/>
</dbReference>
<evidence type="ECO:0000313" key="4">
    <source>
        <dbReference type="Proteomes" id="UP000199139"/>
    </source>
</evidence>
<dbReference type="EMBL" id="FPAI01000001">
    <property type="protein sequence ID" value="SFS36027.1"/>
    <property type="molecule type" value="Genomic_DNA"/>
</dbReference>
<sequence>MTDTRKHWLKLLTQLTEPIIIPLSQDKLKQTMPIEKKPDTKQEDYTHLEAFSRLLVGIAPWLETPAIDEGEKELQTRYLTYIKQALHVGTDPHSHDYFNFSEGLQPIVDSAFLAQALLRAPTSLWEPLPHETKQQIIHCLKQTRTRKPIYSNWLLFSAMIETFLYGVGEEDWDPMRIDFSLKQFNAWYVGDGTYSDGPRYHQDYYNSIVIHPMLVDIVTQTGVLHPDWDILKEPILTRSKRYSTILERMISPTGTFPATGRSLAYRTGIFHNLAHHAWREDLTDLSPGQLRAALDAVIEQTLEKSNTFNEAGYLTIGVSGHQPGLGEVYISTGSLYLASVIFLPLGLKETAPFWQDKAQPWTTKRLFNGEDLKNDYPLDN</sequence>
<dbReference type="EMBL" id="BJWJ01000001">
    <property type="protein sequence ID" value="GEM03076.1"/>
    <property type="molecule type" value="Genomic_DNA"/>
</dbReference>
<gene>
    <name evidence="2" type="ORF">HMI01_00640</name>
    <name evidence="3" type="ORF">SAMN05421668_101245</name>
</gene>
<dbReference type="Proteomes" id="UP000199139">
    <property type="component" value="Unassembled WGS sequence"/>
</dbReference>
<dbReference type="PANTHER" id="PTHR35339">
    <property type="entry name" value="LINALOOL DEHYDRATASE_ISOMERASE DOMAIN-CONTAINING PROTEIN"/>
    <property type="match status" value="1"/>
</dbReference>
<dbReference type="OrthoDB" id="9813465at2"/>
<organism evidence="3 4">
    <name type="scientific">Halolactibacillus miurensis</name>
    <dbReference type="NCBI Taxonomy" id="306541"/>
    <lineage>
        <taxon>Bacteria</taxon>
        <taxon>Bacillati</taxon>
        <taxon>Bacillota</taxon>
        <taxon>Bacilli</taxon>
        <taxon>Bacillales</taxon>
        <taxon>Bacillaceae</taxon>
        <taxon>Halolactibacillus</taxon>
    </lineage>
</organism>
<proteinExistence type="predicted"/>
<evidence type="ECO:0000259" key="1">
    <source>
        <dbReference type="Pfam" id="PF10022"/>
    </source>
</evidence>
<dbReference type="RefSeq" id="WP_062319551.1">
    <property type="nucleotide sequence ID" value="NZ_BJWJ01000001.1"/>
</dbReference>
<dbReference type="AlphaFoldDB" id="A0A1I6P761"/>
<evidence type="ECO:0000313" key="3">
    <source>
        <dbReference type="EMBL" id="SFS36027.1"/>
    </source>
</evidence>
<reference evidence="3 4" key="1">
    <citation type="submission" date="2016-10" db="EMBL/GenBank/DDBJ databases">
        <authorList>
            <person name="de Groot N.N."/>
        </authorList>
    </citation>
    <scope>NUCLEOTIDE SEQUENCE [LARGE SCALE GENOMIC DNA]</scope>
    <source>
        <strain evidence="3 4">DSM 17074</strain>
    </source>
</reference>
<evidence type="ECO:0000313" key="5">
    <source>
        <dbReference type="Proteomes" id="UP000321773"/>
    </source>
</evidence>
<feature type="domain" description="DUF2264" evidence="1">
    <location>
        <begin position="4"/>
        <end position="361"/>
    </location>
</feature>
<dbReference type="Proteomes" id="UP000321773">
    <property type="component" value="Unassembled WGS sequence"/>
</dbReference>
<accession>A0A1I6P761</accession>
<reference evidence="2 5" key="2">
    <citation type="submission" date="2019-07" db="EMBL/GenBank/DDBJ databases">
        <title>Whole genome shotgun sequence of Halolactibacillus miurensis NBRC 100873.</title>
        <authorList>
            <person name="Hosoyama A."/>
            <person name="Uohara A."/>
            <person name="Ohji S."/>
            <person name="Ichikawa N."/>
        </authorList>
    </citation>
    <scope>NUCLEOTIDE SEQUENCE [LARGE SCALE GENOMIC DNA]</scope>
    <source>
        <strain evidence="2 5">NBRC 100873</strain>
    </source>
</reference>
<name>A0A1I6P761_9BACI</name>